<proteinExistence type="predicted"/>
<accession>A0ABP0NQL4</accession>
<evidence type="ECO:0000313" key="1">
    <source>
        <dbReference type="EMBL" id="CAK9065658.1"/>
    </source>
</evidence>
<comment type="caution">
    <text evidence="1">The sequence shown here is derived from an EMBL/GenBank/DDBJ whole genome shotgun (WGS) entry which is preliminary data.</text>
</comment>
<name>A0ABP0NQL4_9DINO</name>
<organism evidence="1 2">
    <name type="scientific">Durusdinium trenchii</name>
    <dbReference type="NCBI Taxonomy" id="1381693"/>
    <lineage>
        <taxon>Eukaryota</taxon>
        <taxon>Sar</taxon>
        <taxon>Alveolata</taxon>
        <taxon>Dinophyceae</taxon>
        <taxon>Suessiales</taxon>
        <taxon>Symbiodiniaceae</taxon>
        <taxon>Durusdinium</taxon>
    </lineage>
</organism>
<protein>
    <recommendedName>
        <fullName evidence="3">Ubiquitin-like domain-containing protein</fullName>
    </recommendedName>
</protein>
<sequence length="127" mass="13657">MAEWNVSALGGLSGECLASLRLAPGASVAELKRLVGGAGPVKLFHEGQQIFSSQTLAEAGLRIGSGSARRGRPARKVVLLLRLKHTKPQEPSSLRACNGCSTWVSGVFCRKTRPRHAPDFIYFMIIV</sequence>
<reference evidence="1 2" key="1">
    <citation type="submission" date="2024-02" db="EMBL/GenBank/DDBJ databases">
        <authorList>
            <person name="Chen Y."/>
            <person name="Shah S."/>
            <person name="Dougan E. K."/>
            <person name="Thang M."/>
            <person name="Chan C."/>
        </authorList>
    </citation>
    <scope>NUCLEOTIDE SEQUENCE [LARGE SCALE GENOMIC DNA]</scope>
</reference>
<keyword evidence="2" id="KW-1185">Reference proteome</keyword>
<dbReference type="EMBL" id="CAXAMN010022028">
    <property type="protein sequence ID" value="CAK9065658.1"/>
    <property type="molecule type" value="Genomic_DNA"/>
</dbReference>
<evidence type="ECO:0008006" key="3">
    <source>
        <dbReference type="Google" id="ProtNLM"/>
    </source>
</evidence>
<gene>
    <name evidence="1" type="ORF">CCMP2556_LOCUS32271</name>
</gene>
<evidence type="ECO:0000313" key="2">
    <source>
        <dbReference type="Proteomes" id="UP001642484"/>
    </source>
</evidence>
<dbReference type="Proteomes" id="UP001642484">
    <property type="component" value="Unassembled WGS sequence"/>
</dbReference>